<feature type="domain" description="Cytochrome c" evidence="7">
    <location>
        <begin position="101"/>
        <end position="186"/>
    </location>
</feature>
<keyword evidence="5 6" id="KW-0408">Iron</keyword>
<dbReference type="GO" id="GO:0046872">
    <property type="term" value="F:metal ion binding"/>
    <property type="evidence" value="ECO:0007669"/>
    <property type="project" value="UniProtKB-KW"/>
</dbReference>
<proteinExistence type="predicted"/>
<dbReference type="KEGG" id="mpau:ZMTM_18270"/>
<keyword evidence="1" id="KW-0813">Transport</keyword>
<evidence type="ECO:0000256" key="4">
    <source>
        <dbReference type="ARBA" id="ARBA00022982"/>
    </source>
</evidence>
<evidence type="ECO:0000256" key="1">
    <source>
        <dbReference type="ARBA" id="ARBA00022448"/>
    </source>
</evidence>
<dbReference type="SUPFAM" id="SSF46626">
    <property type="entry name" value="Cytochrome c"/>
    <property type="match status" value="1"/>
</dbReference>
<dbReference type="PANTHER" id="PTHR33751:SF9">
    <property type="entry name" value="CYTOCHROME C4"/>
    <property type="match status" value="1"/>
</dbReference>
<dbReference type="GO" id="GO:0009055">
    <property type="term" value="F:electron transfer activity"/>
    <property type="evidence" value="ECO:0007669"/>
    <property type="project" value="InterPro"/>
</dbReference>
<dbReference type="RefSeq" id="WP_225907004.1">
    <property type="nucleotide sequence ID" value="NZ_AP024110.1"/>
</dbReference>
<dbReference type="PROSITE" id="PS51007">
    <property type="entry name" value="CYTC"/>
    <property type="match status" value="1"/>
</dbReference>
<dbReference type="Gene3D" id="1.10.760.10">
    <property type="entry name" value="Cytochrome c-like domain"/>
    <property type="match status" value="1"/>
</dbReference>
<sequence>MMAVRKIASNLLSASDELSTRSDFVKPGFVKWVCDSGRVMMLEIVALFCQPFKHYLLLLKPTTLLVSASVVGFLFSGSPATAAEIKLASADNEISIIPNTVNIAENSPVFSSHIRTLAASCAACHGTNGNSVGGMPVLAGLDPTRFVVQIQAFRSGERASSVMHHHAKGLTPEEIEQLSRYFAAQKRVQVAAPANQKLDTRHDD</sequence>
<keyword evidence="2 6" id="KW-0349">Heme</keyword>
<evidence type="ECO:0000256" key="2">
    <source>
        <dbReference type="ARBA" id="ARBA00022617"/>
    </source>
</evidence>
<evidence type="ECO:0000256" key="3">
    <source>
        <dbReference type="ARBA" id="ARBA00022723"/>
    </source>
</evidence>
<name>A0A8D5G3Z7_9PROT</name>
<dbReference type="InterPro" id="IPR036909">
    <property type="entry name" value="Cyt_c-like_dom_sf"/>
</dbReference>
<organism evidence="8 9">
    <name type="scientific">Methyloradius palustris</name>
    <dbReference type="NCBI Taxonomy" id="2778876"/>
    <lineage>
        <taxon>Bacteria</taxon>
        <taxon>Pseudomonadati</taxon>
        <taxon>Pseudomonadota</taxon>
        <taxon>Betaproteobacteria</taxon>
        <taxon>Nitrosomonadales</taxon>
        <taxon>Methylophilaceae</taxon>
        <taxon>Methyloradius</taxon>
    </lineage>
</organism>
<evidence type="ECO:0000256" key="5">
    <source>
        <dbReference type="ARBA" id="ARBA00023004"/>
    </source>
</evidence>
<dbReference type="EMBL" id="AP024110">
    <property type="protein sequence ID" value="BCM25568.1"/>
    <property type="molecule type" value="Genomic_DNA"/>
</dbReference>
<keyword evidence="3 6" id="KW-0479">Metal-binding</keyword>
<gene>
    <name evidence="8" type="ORF">ZMTM_18270</name>
</gene>
<dbReference type="InterPro" id="IPR050597">
    <property type="entry name" value="Cytochrome_c_Oxidase_Subunit"/>
</dbReference>
<dbReference type="InterPro" id="IPR009056">
    <property type="entry name" value="Cyt_c-like_dom"/>
</dbReference>
<reference evidence="8" key="1">
    <citation type="journal article" date="2021" name="Arch. Microbiol.">
        <title>Methyloradius palustris gen. nov., sp. nov., a methanol-oxidizing bacterium isolated from snow.</title>
        <authorList>
            <person name="Miyadera T."/>
            <person name="Kojima H."/>
            <person name="Fukui M."/>
        </authorList>
    </citation>
    <scope>NUCLEOTIDE SEQUENCE</scope>
    <source>
        <strain evidence="8">Zm11</strain>
    </source>
</reference>
<keyword evidence="4" id="KW-0249">Electron transport</keyword>
<keyword evidence="9" id="KW-1185">Reference proteome</keyword>
<dbReference type="AlphaFoldDB" id="A0A8D5G3Z7"/>
<evidence type="ECO:0000313" key="8">
    <source>
        <dbReference type="EMBL" id="BCM25568.1"/>
    </source>
</evidence>
<evidence type="ECO:0000259" key="7">
    <source>
        <dbReference type="PROSITE" id="PS51007"/>
    </source>
</evidence>
<accession>A0A8D5G3Z7</accession>
<dbReference type="Proteomes" id="UP000826722">
    <property type="component" value="Chromosome"/>
</dbReference>
<dbReference type="PANTHER" id="PTHR33751">
    <property type="entry name" value="CBB3-TYPE CYTOCHROME C OXIDASE SUBUNIT FIXP"/>
    <property type="match status" value="1"/>
</dbReference>
<dbReference type="Pfam" id="PF00034">
    <property type="entry name" value="Cytochrom_C"/>
    <property type="match status" value="1"/>
</dbReference>
<protein>
    <recommendedName>
        <fullName evidence="7">Cytochrome c domain-containing protein</fullName>
    </recommendedName>
</protein>
<evidence type="ECO:0000313" key="9">
    <source>
        <dbReference type="Proteomes" id="UP000826722"/>
    </source>
</evidence>
<dbReference type="GO" id="GO:0020037">
    <property type="term" value="F:heme binding"/>
    <property type="evidence" value="ECO:0007669"/>
    <property type="project" value="InterPro"/>
</dbReference>
<evidence type="ECO:0000256" key="6">
    <source>
        <dbReference type="PROSITE-ProRule" id="PRU00433"/>
    </source>
</evidence>